<dbReference type="InterPro" id="IPR050086">
    <property type="entry name" value="MetN_ABC_transporter-like"/>
</dbReference>
<feature type="domain" description="ABC transporter" evidence="11">
    <location>
        <begin position="5"/>
        <end position="243"/>
    </location>
</feature>
<organism evidence="12 13">
    <name type="scientific">Microlunatus soli</name>
    <dbReference type="NCBI Taxonomy" id="630515"/>
    <lineage>
        <taxon>Bacteria</taxon>
        <taxon>Bacillati</taxon>
        <taxon>Actinomycetota</taxon>
        <taxon>Actinomycetes</taxon>
        <taxon>Propionibacteriales</taxon>
        <taxon>Propionibacteriaceae</taxon>
        <taxon>Microlunatus</taxon>
    </lineage>
</organism>
<dbReference type="InterPro" id="IPR018449">
    <property type="entry name" value="NIL_domain"/>
</dbReference>
<evidence type="ECO:0000313" key="13">
    <source>
        <dbReference type="Proteomes" id="UP000199103"/>
    </source>
</evidence>
<dbReference type="GO" id="GO:0005886">
    <property type="term" value="C:plasma membrane"/>
    <property type="evidence" value="ECO:0007669"/>
    <property type="project" value="UniProtKB-ARBA"/>
</dbReference>
<evidence type="ECO:0000256" key="5">
    <source>
        <dbReference type="ARBA" id="ARBA00022840"/>
    </source>
</evidence>
<protein>
    <submittedName>
        <fullName evidence="12">D-methionine transport system ATP-binding protein</fullName>
    </submittedName>
</protein>
<accession>A0A1H1Q3G0</accession>
<evidence type="ECO:0000259" key="11">
    <source>
        <dbReference type="PROSITE" id="PS50893"/>
    </source>
</evidence>
<evidence type="ECO:0000256" key="7">
    <source>
        <dbReference type="ARBA" id="ARBA00022970"/>
    </source>
</evidence>
<dbReference type="GO" id="GO:0006865">
    <property type="term" value="P:amino acid transport"/>
    <property type="evidence" value="ECO:0007669"/>
    <property type="project" value="UniProtKB-KW"/>
</dbReference>
<evidence type="ECO:0000313" key="12">
    <source>
        <dbReference type="EMBL" id="SDS17787.1"/>
    </source>
</evidence>
<dbReference type="Pfam" id="PF00005">
    <property type="entry name" value="ABC_tran"/>
    <property type="match status" value="1"/>
</dbReference>
<dbReference type="FunFam" id="3.40.50.300:FF:000056">
    <property type="entry name" value="Cell division ATP-binding protein FtsE"/>
    <property type="match status" value="1"/>
</dbReference>
<evidence type="ECO:0000256" key="6">
    <source>
        <dbReference type="ARBA" id="ARBA00022967"/>
    </source>
</evidence>
<evidence type="ECO:0000256" key="8">
    <source>
        <dbReference type="ARBA" id="ARBA00023136"/>
    </source>
</evidence>
<dbReference type="Gene3D" id="3.40.50.300">
    <property type="entry name" value="P-loop containing nucleotide triphosphate hydrolases"/>
    <property type="match status" value="1"/>
</dbReference>
<reference evidence="12 13" key="1">
    <citation type="submission" date="2016-10" db="EMBL/GenBank/DDBJ databases">
        <authorList>
            <person name="de Groot N.N."/>
        </authorList>
    </citation>
    <scope>NUCLEOTIDE SEQUENCE [LARGE SCALE GENOMIC DNA]</scope>
    <source>
        <strain evidence="12 13">DSM 21800</strain>
    </source>
</reference>
<keyword evidence="13" id="KW-1185">Reference proteome</keyword>
<keyword evidence="8" id="KW-0472">Membrane</keyword>
<keyword evidence="7" id="KW-0029">Amino-acid transport</keyword>
<sequence length="340" mass="36766">MAALVSLVGVSKEFRRPSVVRAVDDVDLDINAGEITGVIGYSGAGKSTLVRLINALERPSSGRVLLDGVDLGRLTERELGRVRSEVGMIFQQFNLFASRTVAGNVAYPLKLAGLGRAERAARVAEMLDFVGLADRASAYPNQLSGGQKQRVGIARALATGPKLLLADEATSALDPETTADVLALLRRVNRDLGTTVVVVTHEMEVVRSICDRVVVMEQGRIVERGPVFDVFARPQSTATRRFVQTVLHDRPDADVISRLRGDHAGTIITVELVDQRTAIFDRLRDQRVHSAVIYGGISEIGDRPFGSLTFELTGEPDAIRSTIASLAEITEVTEWPEGGV</sequence>
<name>A0A1H1Q3G0_9ACTN</name>
<evidence type="ECO:0000256" key="9">
    <source>
        <dbReference type="ARBA" id="ARBA00054718"/>
    </source>
</evidence>
<dbReference type="GO" id="GO:0005524">
    <property type="term" value="F:ATP binding"/>
    <property type="evidence" value="ECO:0007669"/>
    <property type="project" value="UniProtKB-KW"/>
</dbReference>
<comment type="subunit">
    <text evidence="10">Homodimer. Forms a membrane-associated complex with FtsX.</text>
</comment>
<dbReference type="Pfam" id="PF09383">
    <property type="entry name" value="NIL"/>
    <property type="match status" value="1"/>
</dbReference>
<dbReference type="RefSeq" id="WP_091521142.1">
    <property type="nucleotide sequence ID" value="NZ_LT629772.1"/>
</dbReference>
<comment type="similarity">
    <text evidence="1">Belongs to the ABC transporter superfamily.</text>
</comment>
<dbReference type="SUPFAM" id="SSF52540">
    <property type="entry name" value="P-loop containing nucleoside triphosphate hydrolases"/>
    <property type="match status" value="1"/>
</dbReference>
<evidence type="ECO:0000256" key="10">
    <source>
        <dbReference type="ARBA" id="ARBA00063837"/>
    </source>
</evidence>
<keyword evidence="6" id="KW-1278">Translocase</keyword>
<keyword evidence="2" id="KW-0813">Transport</keyword>
<dbReference type="PANTHER" id="PTHR43166:SF30">
    <property type="entry name" value="METHIONINE IMPORT ATP-BINDING PROTEIN METN"/>
    <property type="match status" value="1"/>
</dbReference>
<dbReference type="SMART" id="SM00382">
    <property type="entry name" value="AAA"/>
    <property type="match status" value="1"/>
</dbReference>
<evidence type="ECO:0000256" key="3">
    <source>
        <dbReference type="ARBA" id="ARBA00022475"/>
    </source>
</evidence>
<dbReference type="STRING" id="630515.SAMN04489812_1120"/>
<dbReference type="InterPro" id="IPR041701">
    <property type="entry name" value="MetN_ABC"/>
</dbReference>
<keyword evidence="4" id="KW-0547">Nucleotide-binding</keyword>
<evidence type="ECO:0000256" key="2">
    <source>
        <dbReference type="ARBA" id="ARBA00022448"/>
    </source>
</evidence>
<dbReference type="EMBL" id="LT629772">
    <property type="protein sequence ID" value="SDS17787.1"/>
    <property type="molecule type" value="Genomic_DNA"/>
</dbReference>
<dbReference type="OrthoDB" id="4283894at2"/>
<dbReference type="CDD" id="cd03258">
    <property type="entry name" value="ABC_MetN_methionine_transporter"/>
    <property type="match status" value="1"/>
</dbReference>
<proteinExistence type="inferred from homology"/>
<dbReference type="InterPro" id="IPR003439">
    <property type="entry name" value="ABC_transporter-like_ATP-bd"/>
</dbReference>
<dbReference type="SUPFAM" id="SSF55021">
    <property type="entry name" value="ACT-like"/>
    <property type="match status" value="1"/>
</dbReference>
<dbReference type="Proteomes" id="UP000199103">
    <property type="component" value="Chromosome I"/>
</dbReference>
<keyword evidence="3" id="KW-1003">Cell membrane</keyword>
<dbReference type="PROSITE" id="PS00211">
    <property type="entry name" value="ABC_TRANSPORTER_1"/>
    <property type="match status" value="1"/>
</dbReference>
<dbReference type="GO" id="GO:0016887">
    <property type="term" value="F:ATP hydrolysis activity"/>
    <property type="evidence" value="ECO:0007669"/>
    <property type="project" value="InterPro"/>
</dbReference>
<dbReference type="InterPro" id="IPR003593">
    <property type="entry name" value="AAA+_ATPase"/>
</dbReference>
<dbReference type="AlphaFoldDB" id="A0A1H1Q3G0"/>
<comment type="function">
    <text evidence="9">Part of the ABC transporter FtsEX involved in cellular division. Has ATPase activity.</text>
</comment>
<dbReference type="Gene3D" id="3.30.70.260">
    <property type="match status" value="1"/>
</dbReference>
<keyword evidence="5 12" id="KW-0067">ATP-binding</keyword>
<dbReference type="PANTHER" id="PTHR43166">
    <property type="entry name" value="AMINO ACID IMPORT ATP-BINDING PROTEIN"/>
    <property type="match status" value="1"/>
</dbReference>
<dbReference type="InterPro" id="IPR017871">
    <property type="entry name" value="ABC_transporter-like_CS"/>
</dbReference>
<evidence type="ECO:0000256" key="4">
    <source>
        <dbReference type="ARBA" id="ARBA00022741"/>
    </source>
</evidence>
<dbReference type="PROSITE" id="PS50893">
    <property type="entry name" value="ABC_TRANSPORTER_2"/>
    <property type="match status" value="1"/>
</dbReference>
<dbReference type="InterPro" id="IPR045865">
    <property type="entry name" value="ACT-like_dom_sf"/>
</dbReference>
<gene>
    <name evidence="12" type="ORF">SAMN04489812_1120</name>
</gene>
<evidence type="ECO:0000256" key="1">
    <source>
        <dbReference type="ARBA" id="ARBA00005417"/>
    </source>
</evidence>
<dbReference type="InterPro" id="IPR027417">
    <property type="entry name" value="P-loop_NTPase"/>
</dbReference>